<dbReference type="AlphaFoldDB" id="A0A1I8G9U0"/>
<proteinExistence type="predicted"/>
<keyword evidence="2" id="KW-1185">Reference proteome</keyword>
<feature type="compositionally biased region" description="Polar residues" evidence="1">
    <location>
        <begin position="72"/>
        <end position="84"/>
    </location>
</feature>
<organism evidence="2 3">
    <name type="scientific">Macrostomum lignano</name>
    <dbReference type="NCBI Taxonomy" id="282301"/>
    <lineage>
        <taxon>Eukaryota</taxon>
        <taxon>Metazoa</taxon>
        <taxon>Spiralia</taxon>
        <taxon>Lophotrochozoa</taxon>
        <taxon>Platyhelminthes</taxon>
        <taxon>Rhabditophora</taxon>
        <taxon>Macrostomorpha</taxon>
        <taxon>Macrostomida</taxon>
        <taxon>Macrostomidae</taxon>
        <taxon>Macrostomum</taxon>
    </lineage>
</organism>
<dbReference type="WBParaSite" id="maker-uti_cns_0001171-snap-gene-1.16-mRNA-1">
    <property type="protein sequence ID" value="maker-uti_cns_0001171-snap-gene-1.16-mRNA-1"/>
    <property type="gene ID" value="maker-uti_cns_0001171-snap-gene-1.16"/>
</dbReference>
<protein>
    <submittedName>
        <fullName evidence="3">Uncharacterized protein</fullName>
    </submittedName>
</protein>
<evidence type="ECO:0000313" key="2">
    <source>
        <dbReference type="Proteomes" id="UP000095280"/>
    </source>
</evidence>
<evidence type="ECO:0000313" key="3">
    <source>
        <dbReference type="WBParaSite" id="maker-uti_cns_0001171-snap-gene-1.16-mRNA-1"/>
    </source>
</evidence>
<dbReference type="Proteomes" id="UP000095280">
    <property type="component" value="Unplaced"/>
</dbReference>
<feature type="compositionally biased region" description="Low complexity" evidence="1">
    <location>
        <begin position="30"/>
        <end position="52"/>
    </location>
</feature>
<evidence type="ECO:0000256" key="1">
    <source>
        <dbReference type="SAM" id="MobiDB-lite"/>
    </source>
</evidence>
<feature type="region of interest" description="Disordered" evidence="1">
    <location>
        <begin position="1"/>
        <end position="112"/>
    </location>
</feature>
<sequence length="112" mass="11979">MSAVEKTIESRRHVSCPPPAETQHAWGQRSTSNQPASSSESSNSSCGSRNSSGNVISRILRRGRSSEKVRSFSDNSGSTRQDGSATDRPHSTGPRQAWADEAKDSAAAMDTK</sequence>
<reference evidence="3" key="1">
    <citation type="submission" date="2016-11" db="UniProtKB">
        <authorList>
            <consortium name="WormBaseParasite"/>
        </authorList>
    </citation>
    <scope>IDENTIFICATION</scope>
</reference>
<accession>A0A1I8G9U0</accession>
<name>A0A1I8G9U0_9PLAT</name>
<feature type="compositionally biased region" description="Basic and acidic residues" evidence="1">
    <location>
        <begin position="1"/>
        <end position="12"/>
    </location>
</feature>